<evidence type="ECO:0000313" key="2">
    <source>
        <dbReference type="Proteomes" id="UP001163719"/>
    </source>
</evidence>
<organism evidence="1 2">
    <name type="scientific">Chryseobacterium oryctis</name>
    <dbReference type="NCBI Taxonomy" id="2952618"/>
    <lineage>
        <taxon>Bacteria</taxon>
        <taxon>Pseudomonadati</taxon>
        <taxon>Bacteroidota</taxon>
        <taxon>Flavobacteriia</taxon>
        <taxon>Flavobacteriales</taxon>
        <taxon>Weeksellaceae</taxon>
        <taxon>Chryseobacterium group</taxon>
        <taxon>Chryseobacterium</taxon>
    </lineage>
</organism>
<evidence type="ECO:0000313" key="1">
    <source>
        <dbReference type="EMBL" id="MCW3161315.1"/>
    </source>
</evidence>
<dbReference type="EMBL" id="JAPDHV010000003">
    <property type="protein sequence ID" value="MCW3161315.1"/>
    <property type="molecule type" value="Genomic_DNA"/>
</dbReference>
<comment type="caution">
    <text evidence="1">The sequence shown here is derived from an EMBL/GenBank/DDBJ whole genome shotgun (WGS) entry which is preliminary data.</text>
</comment>
<keyword evidence="2" id="KW-1185">Reference proteome</keyword>
<proteinExistence type="predicted"/>
<dbReference type="Pfam" id="PF09357">
    <property type="entry name" value="RteC"/>
    <property type="match status" value="1"/>
</dbReference>
<reference evidence="1" key="1">
    <citation type="submission" date="2022-10" db="EMBL/GenBank/DDBJ databases">
        <title>Chryseobacterium babae sp. nov. isolated from the gut of the beetle Oryctes rhinoceros, and Chryseobacterium kimseyorum sp. nov., isolated from a stick insect rearing cage.</title>
        <authorList>
            <person name="Shelomi M."/>
            <person name="Han C.-J."/>
            <person name="Chen W.-M."/>
            <person name="Chen H.-K."/>
            <person name="Liaw S.-J."/>
            <person name="Muhle E."/>
            <person name="Clermont D."/>
        </authorList>
    </citation>
    <scope>NUCLEOTIDE SEQUENCE</scope>
    <source>
        <strain evidence="1">WLa1L2M3</strain>
    </source>
</reference>
<gene>
    <name evidence="1" type="ORF">OH806_08555</name>
</gene>
<dbReference type="Proteomes" id="UP001163719">
    <property type="component" value="Unassembled WGS sequence"/>
</dbReference>
<sequence>MYKIEILLLNLAEQLNFIDIEVDDILLKCEKSVEITVKAIQVAKREILRTTFKSDAEEINFFKEIKPQFTSKRIYYNSVYRIETKKPSGSIRVLKKYYNNELEKLKRYFDDNLDFYKYYRTKSTYLDYKYFVRGTFDVKQNLDNFYYEADLKFTTSHDFKVAKIMANDLIQVYLEDQLSNLDRKENRSSSEVLPKSAVYWTSTKVSLIELIYAINAAGVLNHGQLELNATADFFEKVFNIDLGQYHRSFLELRERKNARTKFLDFLKEVLTRKMDDADELL</sequence>
<accession>A0ABT3HNE5</accession>
<dbReference type="RefSeq" id="WP_264743260.1">
    <property type="nucleotide sequence ID" value="NZ_JAPDHV010000003.1"/>
</dbReference>
<name>A0ABT3HNE5_9FLAO</name>
<protein>
    <submittedName>
        <fullName evidence="1">RteC domain-containing protein</fullName>
    </submittedName>
</protein>
<dbReference type="InterPro" id="IPR018534">
    <property type="entry name" value="Tet_reg_excision_RteC"/>
</dbReference>